<organism evidence="2 3">
    <name type="scientific">Populus trichocarpa</name>
    <name type="common">Western balsam poplar</name>
    <name type="synonym">Populus balsamifera subsp. trichocarpa</name>
    <dbReference type="NCBI Taxonomy" id="3694"/>
    <lineage>
        <taxon>Eukaryota</taxon>
        <taxon>Viridiplantae</taxon>
        <taxon>Streptophyta</taxon>
        <taxon>Embryophyta</taxon>
        <taxon>Tracheophyta</taxon>
        <taxon>Spermatophyta</taxon>
        <taxon>Magnoliopsida</taxon>
        <taxon>eudicotyledons</taxon>
        <taxon>Gunneridae</taxon>
        <taxon>Pentapetalae</taxon>
        <taxon>rosids</taxon>
        <taxon>fabids</taxon>
        <taxon>Malpighiales</taxon>
        <taxon>Salicaceae</taxon>
        <taxon>Saliceae</taxon>
        <taxon>Populus</taxon>
    </lineage>
</organism>
<accession>A0A2K2BI63</accession>
<name>A0A2K2BI63_POPTR</name>
<dbReference type="Proteomes" id="UP000006729">
    <property type="component" value="Chromosome 2"/>
</dbReference>
<evidence type="ECO:0000256" key="1">
    <source>
        <dbReference type="SAM" id="MobiDB-lite"/>
    </source>
</evidence>
<evidence type="ECO:0000313" key="2">
    <source>
        <dbReference type="EMBL" id="PNT49469.1"/>
    </source>
</evidence>
<feature type="compositionally biased region" description="Polar residues" evidence="1">
    <location>
        <begin position="1"/>
        <end position="18"/>
    </location>
</feature>
<reference evidence="2 3" key="1">
    <citation type="journal article" date="2006" name="Science">
        <title>The genome of black cottonwood, Populus trichocarpa (Torr. &amp; Gray).</title>
        <authorList>
            <person name="Tuskan G.A."/>
            <person name="Difazio S."/>
            <person name="Jansson S."/>
            <person name="Bohlmann J."/>
            <person name="Grigoriev I."/>
            <person name="Hellsten U."/>
            <person name="Putnam N."/>
            <person name="Ralph S."/>
            <person name="Rombauts S."/>
            <person name="Salamov A."/>
            <person name="Schein J."/>
            <person name="Sterck L."/>
            <person name="Aerts A."/>
            <person name="Bhalerao R.R."/>
            <person name="Bhalerao R.P."/>
            <person name="Blaudez D."/>
            <person name="Boerjan W."/>
            <person name="Brun A."/>
            <person name="Brunner A."/>
            <person name="Busov V."/>
            <person name="Campbell M."/>
            <person name="Carlson J."/>
            <person name="Chalot M."/>
            <person name="Chapman J."/>
            <person name="Chen G.L."/>
            <person name="Cooper D."/>
            <person name="Coutinho P.M."/>
            <person name="Couturier J."/>
            <person name="Covert S."/>
            <person name="Cronk Q."/>
            <person name="Cunningham R."/>
            <person name="Davis J."/>
            <person name="Degroeve S."/>
            <person name="Dejardin A."/>
            <person name="Depamphilis C."/>
            <person name="Detter J."/>
            <person name="Dirks B."/>
            <person name="Dubchak I."/>
            <person name="Duplessis S."/>
            <person name="Ehlting J."/>
            <person name="Ellis B."/>
            <person name="Gendler K."/>
            <person name="Goodstein D."/>
            <person name="Gribskov M."/>
            <person name="Grimwood J."/>
            <person name="Groover A."/>
            <person name="Gunter L."/>
            <person name="Hamberger B."/>
            <person name="Heinze B."/>
            <person name="Helariutta Y."/>
            <person name="Henrissat B."/>
            <person name="Holligan D."/>
            <person name="Holt R."/>
            <person name="Huang W."/>
            <person name="Islam-Faridi N."/>
            <person name="Jones S."/>
            <person name="Jones-Rhoades M."/>
            <person name="Jorgensen R."/>
            <person name="Joshi C."/>
            <person name="Kangasjarvi J."/>
            <person name="Karlsson J."/>
            <person name="Kelleher C."/>
            <person name="Kirkpatrick R."/>
            <person name="Kirst M."/>
            <person name="Kohler A."/>
            <person name="Kalluri U."/>
            <person name="Larimer F."/>
            <person name="Leebens-Mack J."/>
            <person name="Leple J.C."/>
            <person name="Locascio P."/>
            <person name="Lou Y."/>
            <person name="Lucas S."/>
            <person name="Martin F."/>
            <person name="Montanini B."/>
            <person name="Napoli C."/>
            <person name="Nelson D.R."/>
            <person name="Nelson C."/>
            <person name="Nieminen K."/>
            <person name="Nilsson O."/>
            <person name="Pereda V."/>
            <person name="Peter G."/>
            <person name="Philippe R."/>
            <person name="Pilate G."/>
            <person name="Poliakov A."/>
            <person name="Razumovskaya J."/>
            <person name="Richardson P."/>
            <person name="Rinaldi C."/>
            <person name="Ritland K."/>
            <person name="Rouze P."/>
            <person name="Ryaboy D."/>
            <person name="Schmutz J."/>
            <person name="Schrader J."/>
            <person name="Segerman B."/>
            <person name="Shin H."/>
            <person name="Siddiqui A."/>
            <person name="Sterky F."/>
            <person name="Terry A."/>
            <person name="Tsai C.J."/>
            <person name="Uberbacher E."/>
            <person name="Unneberg P."/>
            <person name="Vahala J."/>
            <person name="Wall K."/>
            <person name="Wessler S."/>
            <person name="Yang G."/>
            <person name="Yin T."/>
            <person name="Douglas C."/>
            <person name="Marra M."/>
            <person name="Sandberg G."/>
            <person name="Van de Peer Y."/>
            <person name="Rokhsar D."/>
        </authorList>
    </citation>
    <scope>NUCLEOTIDE SEQUENCE [LARGE SCALE GENOMIC DNA]</scope>
    <source>
        <strain evidence="3">cv. Nisqually</strain>
    </source>
</reference>
<keyword evidence="3" id="KW-1185">Reference proteome</keyword>
<feature type="region of interest" description="Disordered" evidence="1">
    <location>
        <begin position="1"/>
        <end position="28"/>
    </location>
</feature>
<evidence type="ECO:0000313" key="3">
    <source>
        <dbReference type="Proteomes" id="UP000006729"/>
    </source>
</evidence>
<protein>
    <submittedName>
        <fullName evidence="2">Uncharacterized protein</fullName>
    </submittedName>
</protein>
<proteinExistence type="predicted"/>
<dbReference type="InParanoid" id="A0A2K2BI63"/>
<dbReference type="AlphaFoldDB" id="A0A2K2BI63"/>
<dbReference type="EMBL" id="CM009291">
    <property type="protein sequence ID" value="PNT49469.1"/>
    <property type="molecule type" value="Genomic_DNA"/>
</dbReference>
<gene>
    <name evidence="2" type="ORF">POPTR_002G131700</name>
</gene>
<sequence>MVASPQSEQNQISSTLQTKHMHQDYHTKHIMQQPWTISNFDPNSFISNTHNAGDTNRFQESYNHLVRKHVLHK</sequence>